<dbReference type="AlphaFoldDB" id="A0A6N4WAI7"/>
<keyword evidence="4" id="KW-0443">Lipid metabolism</keyword>
<name>A0A6N4WAI7_9MYCO</name>
<dbReference type="GO" id="GO:0005886">
    <property type="term" value="C:plasma membrane"/>
    <property type="evidence" value="ECO:0007669"/>
    <property type="project" value="TreeGrafter"/>
</dbReference>
<evidence type="ECO:0000256" key="3">
    <source>
        <dbReference type="ARBA" id="ARBA00022832"/>
    </source>
</evidence>
<reference evidence="7 8" key="1">
    <citation type="journal article" date="2019" name="Emerg. Microbes Infect.">
        <title>Comprehensive subspecies identification of 175 nontuberculous mycobacteria species based on 7547 genomic profiles.</title>
        <authorList>
            <person name="Matsumoto Y."/>
            <person name="Kinjo T."/>
            <person name="Motooka D."/>
            <person name="Nabeya D."/>
            <person name="Jung N."/>
            <person name="Uechi K."/>
            <person name="Horii T."/>
            <person name="Iida T."/>
            <person name="Fujita J."/>
            <person name="Nakamura S."/>
        </authorList>
    </citation>
    <scope>NUCLEOTIDE SEQUENCE [LARGE SCALE GENOMIC DNA]</scope>
    <source>
        <strain evidence="7 8">JCM 30275</strain>
    </source>
</reference>
<evidence type="ECO:0000313" key="8">
    <source>
        <dbReference type="Proteomes" id="UP000467249"/>
    </source>
</evidence>
<dbReference type="SUPFAM" id="SSF56801">
    <property type="entry name" value="Acetyl-CoA synthetase-like"/>
    <property type="match status" value="1"/>
</dbReference>
<evidence type="ECO:0000256" key="1">
    <source>
        <dbReference type="ARBA" id="ARBA00006432"/>
    </source>
</evidence>
<dbReference type="InterPro" id="IPR040097">
    <property type="entry name" value="FAAL/FAAC"/>
</dbReference>
<comment type="similarity">
    <text evidence="1">Belongs to the ATP-dependent AMP-binding enzyme family.</text>
</comment>
<dbReference type="InterPro" id="IPR000873">
    <property type="entry name" value="AMP-dep_synth/lig_dom"/>
</dbReference>
<evidence type="ECO:0000256" key="5">
    <source>
        <dbReference type="SAM" id="Phobius"/>
    </source>
</evidence>
<accession>A0A6N4WAI7</accession>
<keyword evidence="2" id="KW-0436">Ligase</keyword>
<evidence type="ECO:0000313" key="7">
    <source>
        <dbReference type="EMBL" id="BBZ77054.1"/>
    </source>
</evidence>
<proteinExistence type="inferred from homology"/>
<dbReference type="PANTHER" id="PTHR22754">
    <property type="entry name" value="DISCO-INTERACTING PROTEIN 2 DIP2 -RELATED"/>
    <property type="match status" value="1"/>
</dbReference>
<dbReference type="Gene3D" id="3.40.50.12780">
    <property type="entry name" value="N-terminal domain of ligase-like"/>
    <property type="match status" value="1"/>
</dbReference>
<feature type="domain" description="AMP-dependent synthetase/ligase" evidence="6">
    <location>
        <begin position="54"/>
        <end position="441"/>
    </location>
</feature>
<feature type="transmembrane region" description="Helical" evidence="5">
    <location>
        <begin position="100"/>
        <end position="121"/>
    </location>
</feature>
<dbReference type="InterPro" id="IPR045851">
    <property type="entry name" value="AMP-bd_C_sf"/>
</dbReference>
<dbReference type="EMBL" id="AP022620">
    <property type="protein sequence ID" value="BBZ77054.1"/>
    <property type="molecule type" value="Genomic_DNA"/>
</dbReference>
<dbReference type="PANTHER" id="PTHR22754:SF32">
    <property type="entry name" value="DISCO-INTERACTING PROTEIN 2"/>
    <property type="match status" value="1"/>
</dbReference>
<dbReference type="CDD" id="cd05931">
    <property type="entry name" value="FAAL"/>
    <property type="match status" value="1"/>
</dbReference>
<organism evidence="7 8">
    <name type="scientific">Mycolicibacterium anyangense</name>
    <dbReference type="NCBI Taxonomy" id="1431246"/>
    <lineage>
        <taxon>Bacteria</taxon>
        <taxon>Bacillati</taxon>
        <taxon>Actinomycetota</taxon>
        <taxon>Actinomycetes</taxon>
        <taxon>Mycobacteriales</taxon>
        <taxon>Mycobacteriaceae</taxon>
        <taxon>Mycolicibacterium</taxon>
    </lineage>
</organism>
<sequence length="615" mass="65273">MGRDSLCRSTTDELLARYVSSDGTISIPDDLTVTSFLASHAAVEDQSAAYRFVDYSQERDGQIEELSWRSLEIAVNAVAARVRQVIAPGDRVAVLAPHGLHYVIGFFAAIHAGAVAVPLFVPALSGHAERLRAVLSDSDPRIILTTTSAAESVREMLRAIPINARPRVIAVDAVPAALGEIAVAPERTADDVAYLQYTSGSTRTPVGVEITHRAACTNVAQMILAGGLDMGIRSVSWLPLYHDMGLIMILFPMLCGGHITLMDPMAFVRRPYRWIRRLANESAHGRTFAAAPNFAFALCAERGLPPDGEALDLSNVVGLLNGSEPVTISAIEKFNTAFAPYGLPATAIKPSYGMAEATLSVASIAPEAEPTAVYLDRGALVRGRAVRVDTDAPGSVPLVSCGRPIPSQWLVIVDSTSGAELPDGTVGEIWLHGNNIGRGYWGRPEETQRVFANKLQTRLEVGSHADGVADNGTWLATGDLGVYLDGQLYITGRSKDLIIIDGRNHYPADVEATVSQSAPAIRDGYVTAFAVDAATVGRGSAGAGECLVIVAERAIGSSRMESSFVAEAVRGAVARTHHIPVADFRLVPAGAIPRTTSGKLARSACRTAYLAGDFD</sequence>
<keyword evidence="3" id="KW-0276">Fatty acid metabolism</keyword>
<evidence type="ECO:0000256" key="2">
    <source>
        <dbReference type="ARBA" id="ARBA00022598"/>
    </source>
</evidence>
<dbReference type="Proteomes" id="UP000467249">
    <property type="component" value="Chromosome"/>
</dbReference>
<dbReference type="FunFam" id="3.40.50.12780:FF:000013">
    <property type="entry name" value="Long-chain-fatty-acid--AMP ligase FadD32"/>
    <property type="match status" value="1"/>
</dbReference>
<dbReference type="Pfam" id="PF00501">
    <property type="entry name" value="AMP-binding"/>
    <property type="match status" value="1"/>
</dbReference>
<evidence type="ECO:0000256" key="4">
    <source>
        <dbReference type="ARBA" id="ARBA00023098"/>
    </source>
</evidence>
<dbReference type="Gene3D" id="3.30.300.30">
    <property type="match status" value="1"/>
</dbReference>
<keyword evidence="5" id="KW-0472">Membrane</keyword>
<evidence type="ECO:0000259" key="6">
    <source>
        <dbReference type="Pfam" id="PF00501"/>
    </source>
</evidence>
<dbReference type="GO" id="GO:0006633">
    <property type="term" value="P:fatty acid biosynthetic process"/>
    <property type="evidence" value="ECO:0007669"/>
    <property type="project" value="TreeGrafter"/>
</dbReference>
<dbReference type="GO" id="GO:0071766">
    <property type="term" value="P:Actinobacterium-type cell wall biogenesis"/>
    <property type="evidence" value="ECO:0007669"/>
    <property type="project" value="UniProtKB-ARBA"/>
</dbReference>
<dbReference type="KEGG" id="many:MANY_23910"/>
<dbReference type="GO" id="GO:0016874">
    <property type="term" value="F:ligase activity"/>
    <property type="evidence" value="ECO:0007669"/>
    <property type="project" value="UniProtKB-KW"/>
</dbReference>
<protein>
    <submittedName>
        <fullName evidence="7">Nitrate ABC transporter substrate-binding protein</fullName>
    </submittedName>
</protein>
<dbReference type="NCBIfam" id="NF009124">
    <property type="entry name" value="PRK12476.1"/>
    <property type="match status" value="1"/>
</dbReference>
<dbReference type="GO" id="GO:0070566">
    <property type="term" value="F:adenylyltransferase activity"/>
    <property type="evidence" value="ECO:0007669"/>
    <property type="project" value="TreeGrafter"/>
</dbReference>
<dbReference type="RefSeq" id="WP_163804427.1">
    <property type="nucleotide sequence ID" value="NZ_AP022620.1"/>
</dbReference>
<dbReference type="InterPro" id="IPR042099">
    <property type="entry name" value="ANL_N_sf"/>
</dbReference>
<keyword evidence="8" id="KW-1185">Reference proteome</keyword>
<keyword evidence="5" id="KW-0812">Transmembrane</keyword>
<keyword evidence="5" id="KW-1133">Transmembrane helix</keyword>
<gene>
    <name evidence="7" type="ORF">MANY_23910</name>
</gene>